<proteinExistence type="predicted"/>
<dbReference type="SUPFAM" id="SSF46689">
    <property type="entry name" value="Homeodomain-like"/>
    <property type="match status" value="1"/>
</dbReference>
<reference evidence="3" key="1">
    <citation type="submission" date="2023-03" db="EMBL/GenBank/DDBJ databases">
        <title>Massive genome expansion in bonnet fungi (Mycena s.s.) driven by repeated elements and novel gene families across ecological guilds.</title>
        <authorList>
            <consortium name="Lawrence Berkeley National Laboratory"/>
            <person name="Harder C.B."/>
            <person name="Miyauchi S."/>
            <person name="Viragh M."/>
            <person name="Kuo A."/>
            <person name="Thoen E."/>
            <person name="Andreopoulos B."/>
            <person name="Lu D."/>
            <person name="Skrede I."/>
            <person name="Drula E."/>
            <person name="Henrissat B."/>
            <person name="Morin E."/>
            <person name="Kohler A."/>
            <person name="Barry K."/>
            <person name="LaButti K."/>
            <person name="Morin E."/>
            <person name="Salamov A."/>
            <person name="Lipzen A."/>
            <person name="Mereny Z."/>
            <person name="Hegedus B."/>
            <person name="Baldrian P."/>
            <person name="Stursova M."/>
            <person name="Weitz H."/>
            <person name="Taylor A."/>
            <person name="Grigoriev I.V."/>
            <person name="Nagy L.G."/>
            <person name="Martin F."/>
            <person name="Kauserud H."/>
        </authorList>
    </citation>
    <scope>NUCLEOTIDE SEQUENCE</scope>
    <source>
        <strain evidence="3">CBHHK182m</strain>
    </source>
</reference>
<name>A0AAD7HUL5_9AGAR</name>
<evidence type="ECO:0000313" key="3">
    <source>
        <dbReference type="EMBL" id="KAJ7728753.1"/>
    </source>
</evidence>
<dbReference type="EMBL" id="JARKIB010000170">
    <property type="protein sequence ID" value="KAJ7728753.1"/>
    <property type="molecule type" value="Genomic_DNA"/>
</dbReference>
<dbReference type="PANTHER" id="PTHR46564:SF1">
    <property type="entry name" value="TRANSPOSASE"/>
    <property type="match status" value="1"/>
</dbReference>
<dbReference type="GO" id="GO:0003676">
    <property type="term" value="F:nucleic acid binding"/>
    <property type="evidence" value="ECO:0007669"/>
    <property type="project" value="InterPro"/>
</dbReference>
<keyword evidence="4" id="KW-1185">Reference proteome</keyword>
<dbReference type="InterPro" id="IPR036397">
    <property type="entry name" value="RNaseH_sf"/>
</dbReference>
<evidence type="ECO:0000313" key="4">
    <source>
        <dbReference type="Proteomes" id="UP001215598"/>
    </source>
</evidence>
<organism evidence="3 4">
    <name type="scientific">Mycena metata</name>
    <dbReference type="NCBI Taxonomy" id="1033252"/>
    <lineage>
        <taxon>Eukaryota</taxon>
        <taxon>Fungi</taxon>
        <taxon>Dikarya</taxon>
        <taxon>Basidiomycota</taxon>
        <taxon>Agaricomycotina</taxon>
        <taxon>Agaricomycetes</taxon>
        <taxon>Agaricomycetidae</taxon>
        <taxon>Agaricales</taxon>
        <taxon>Marasmiineae</taxon>
        <taxon>Mycenaceae</taxon>
        <taxon>Mycena</taxon>
    </lineage>
</organism>
<dbReference type="InterPro" id="IPR009057">
    <property type="entry name" value="Homeodomain-like_sf"/>
</dbReference>
<feature type="domain" description="Tc1-like transposase DDE" evidence="1">
    <location>
        <begin position="123"/>
        <end position="223"/>
    </location>
</feature>
<evidence type="ECO:0000259" key="1">
    <source>
        <dbReference type="Pfam" id="PF13358"/>
    </source>
</evidence>
<dbReference type="Pfam" id="PF13518">
    <property type="entry name" value="HTH_28"/>
    <property type="match status" value="1"/>
</dbReference>
<feature type="non-terminal residue" evidence="3">
    <location>
        <position position="1"/>
    </location>
</feature>
<dbReference type="AlphaFoldDB" id="A0AAD7HUL5"/>
<dbReference type="Proteomes" id="UP001215598">
    <property type="component" value="Unassembled WGS sequence"/>
</dbReference>
<feature type="non-terminal residue" evidence="3">
    <location>
        <position position="224"/>
    </location>
</feature>
<gene>
    <name evidence="3" type="ORF">B0H16DRAFT_1273350</name>
</gene>
<evidence type="ECO:0000259" key="2">
    <source>
        <dbReference type="Pfam" id="PF13518"/>
    </source>
</evidence>
<comment type="caution">
    <text evidence="3">The sequence shown here is derived from an EMBL/GenBank/DDBJ whole genome shotgun (WGS) entry which is preliminary data.</text>
</comment>
<feature type="domain" description="Insertion element IS150 protein InsJ-like helix-turn-helix" evidence="2">
    <location>
        <begin position="7"/>
        <end position="51"/>
    </location>
</feature>
<dbReference type="Gene3D" id="3.30.420.10">
    <property type="entry name" value="Ribonuclease H-like superfamily/Ribonuclease H"/>
    <property type="match status" value="1"/>
</dbReference>
<protein>
    <recommendedName>
        <fullName evidence="5">Transposase</fullName>
    </recommendedName>
</protein>
<evidence type="ECO:0008006" key="5">
    <source>
        <dbReference type="Google" id="ProtNLM"/>
    </source>
</evidence>
<accession>A0AAD7HUL5</accession>
<dbReference type="PANTHER" id="PTHR46564">
    <property type="entry name" value="TRANSPOSASE"/>
    <property type="match status" value="1"/>
</dbReference>
<sequence length="224" mass="25766">RISSDLKERALVLWESGWEIKDICYAFHVSPASLYRWRDIFDEFGKATRPPSPLRGRERIISLAALNATKDIFFHDPSVMLDELMWYLAIHHDIAISKSALQATLVRAGLTRKMLQKIACERDDSSKDTRDLARHYGRSPIGQPATYSHQFIRDERYTLTAAMSTEGYIATRIVEGSMDAYDFFDFIVEDVLPQMKPYPDAQSVLVLDNCRIHHTDLLQEVLND</sequence>
<dbReference type="InterPro" id="IPR055247">
    <property type="entry name" value="InsJ-like_HTH"/>
</dbReference>
<dbReference type="InterPro" id="IPR038717">
    <property type="entry name" value="Tc1-like_DDE_dom"/>
</dbReference>
<dbReference type="Pfam" id="PF13358">
    <property type="entry name" value="DDE_3"/>
    <property type="match status" value="1"/>
</dbReference>